<reference evidence="3 4" key="1">
    <citation type="submission" date="2024-06" db="EMBL/GenBank/DDBJ databases">
        <title>The Natural Products Discovery Center: Release of the First 8490 Sequenced Strains for Exploring Actinobacteria Biosynthetic Diversity.</title>
        <authorList>
            <person name="Kalkreuter E."/>
            <person name="Kautsar S.A."/>
            <person name="Yang D."/>
            <person name="Bader C.D."/>
            <person name="Teijaro C.N."/>
            <person name="Fluegel L."/>
            <person name="Davis C.M."/>
            <person name="Simpson J.R."/>
            <person name="Lauterbach L."/>
            <person name="Steele A.D."/>
            <person name="Gui C."/>
            <person name="Meng S."/>
            <person name="Li G."/>
            <person name="Viehrig K."/>
            <person name="Ye F."/>
            <person name="Su P."/>
            <person name="Kiefer A.F."/>
            <person name="Nichols A."/>
            <person name="Cepeda A.J."/>
            <person name="Yan W."/>
            <person name="Fan B."/>
            <person name="Jiang Y."/>
            <person name="Adhikari A."/>
            <person name="Zheng C.-J."/>
            <person name="Schuster L."/>
            <person name="Cowan T.M."/>
            <person name="Smanski M.J."/>
            <person name="Chevrette M.G."/>
            <person name="De Carvalho L.P.S."/>
            <person name="Shen B."/>
        </authorList>
    </citation>
    <scope>NUCLEOTIDE SEQUENCE [LARGE SCALE GENOMIC DNA]</scope>
    <source>
        <strain evidence="3 4">NPDC052347</strain>
    </source>
</reference>
<dbReference type="EMBL" id="JBFAUK010000005">
    <property type="protein sequence ID" value="MEV5506599.1"/>
    <property type="molecule type" value="Genomic_DNA"/>
</dbReference>
<feature type="region of interest" description="Disordered" evidence="1">
    <location>
        <begin position="74"/>
        <end position="98"/>
    </location>
</feature>
<evidence type="ECO:0000313" key="3">
    <source>
        <dbReference type="EMBL" id="MEV5506599.1"/>
    </source>
</evidence>
<keyword evidence="4" id="KW-1185">Reference proteome</keyword>
<dbReference type="RefSeq" id="WP_241561071.1">
    <property type="nucleotide sequence ID" value="NZ_JBFAUK010000005.1"/>
</dbReference>
<protein>
    <submittedName>
        <fullName evidence="3">DUF317 domain-containing protein</fullName>
    </submittedName>
</protein>
<sequence length="98" mass="10424">MRHRYATTGTDTPTWTAWAGYPSEPHWRAHFSFGAPATLVAAFTASLISTEPVRRTVADVPFHTRRHLYLATATAAHRTSASSPAAAPPAGPAPGRTG</sequence>
<dbReference type="Proteomes" id="UP001552594">
    <property type="component" value="Unassembled WGS sequence"/>
</dbReference>
<accession>A0ABV3JUT9</accession>
<evidence type="ECO:0000259" key="2">
    <source>
        <dbReference type="Pfam" id="PF03771"/>
    </source>
</evidence>
<dbReference type="InterPro" id="IPR005523">
    <property type="entry name" value="DUF317_SPDY"/>
</dbReference>
<evidence type="ECO:0000313" key="4">
    <source>
        <dbReference type="Proteomes" id="UP001552594"/>
    </source>
</evidence>
<comment type="caution">
    <text evidence="3">The sequence shown here is derived from an EMBL/GenBank/DDBJ whole genome shotgun (WGS) entry which is preliminary data.</text>
</comment>
<feature type="domain" description="DUF317" evidence="2">
    <location>
        <begin position="3"/>
        <end position="53"/>
    </location>
</feature>
<name>A0ABV3JUT9_STRON</name>
<organism evidence="3 4">
    <name type="scientific">Streptomyces orinoci</name>
    <name type="common">Streptoverticillium orinoci</name>
    <dbReference type="NCBI Taxonomy" id="67339"/>
    <lineage>
        <taxon>Bacteria</taxon>
        <taxon>Bacillati</taxon>
        <taxon>Actinomycetota</taxon>
        <taxon>Actinomycetes</taxon>
        <taxon>Kitasatosporales</taxon>
        <taxon>Streptomycetaceae</taxon>
        <taxon>Streptomyces</taxon>
    </lineage>
</organism>
<gene>
    <name evidence="3" type="ORF">AB0L16_08980</name>
</gene>
<feature type="compositionally biased region" description="Low complexity" evidence="1">
    <location>
        <begin position="74"/>
        <end position="85"/>
    </location>
</feature>
<evidence type="ECO:0000256" key="1">
    <source>
        <dbReference type="SAM" id="MobiDB-lite"/>
    </source>
</evidence>
<dbReference type="Pfam" id="PF03771">
    <property type="entry name" value="SPDY"/>
    <property type="match status" value="1"/>
</dbReference>
<proteinExistence type="predicted"/>